<evidence type="ECO:0000256" key="1">
    <source>
        <dbReference type="ARBA" id="ARBA00008520"/>
    </source>
</evidence>
<evidence type="ECO:0000313" key="5">
    <source>
        <dbReference type="Proteomes" id="UP000632659"/>
    </source>
</evidence>
<dbReference type="InterPro" id="IPR050490">
    <property type="entry name" value="Bact_solute-bd_prot1"/>
</dbReference>
<dbReference type="PROSITE" id="PS51257">
    <property type="entry name" value="PROKAR_LIPOPROTEIN"/>
    <property type="match status" value="1"/>
</dbReference>
<evidence type="ECO:0000313" key="4">
    <source>
        <dbReference type="EMBL" id="MBC8611620.1"/>
    </source>
</evidence>
<accession>A0A8J6TXR6</accession>
<dbReference type="SUPFAM" id="SSF53850">
    <property type="entry name" value="Periplasmic binding protein-like II"/>
    <property type="match status" value="1"/>
</dbReference>
<evidence type="ECO:0000256" key="2">
    <source>
        <dbReference type="ARBA" id="ARBA00022448"/>
    </source>
</evidence>
<dbReference type="AlphaFoldDB" id="A0A8J6TXR6"/>
<protein>
    <submittedName>
        <fullName evidence="4">Extracellular solute-binding protein</fullName>
    </submittedName>
</protein>
<dbReference type="InterPro" id="IPR006059">
    <property type="entry name" value="SBP"/>
</dbReference>
<keyword evidence="5" id="KW-1185">Reference proteome</keyword>
<dbReference type="Gene3D" id="3.40.190.10">
    <property type="entry name" value="Periplasmic binding protein-like II"/>
    <property type="match status" value="2"/>
</dbReference>
<keyword evidence="2" id="KW-0813">Transport</keyword>
<reference evidence="4" key="1">
    <citation type="submission" date="2020-08" db="EMBL/GenBank/DDBJ databases">
        <title>Genome public.</title>
        <authorList>
            <person name="Liu C."/>
            <person name="Sun Q."/>
        </authorList>
    </citation>
    <scope>NUCLEOTIDE SEQUENCE</scope>
    <source>
        <strain evidence="4">NSJ-15</strain>
    </source>
</reference>
<comment type="similarity">
    <text evidence="1">Belongs to the bacterial solute-binding protein 1 family.</text>
</comment>
<dbReference type="RefSeq" id="WP_187536713.1">
    <property type="nucleotide sequence ID" value="NZ_JACRTL010000007.1"/>
</dbReference>
<gene>
    <name evidence="4" type="ORF">H8702_11010</name>
</gene>
<keyword evidence="3" id="KW-0732">Signal</keyword>
<dbReference type="Proteomes" id="UP000632659">
    <property type="component" value="Unassembled WGS sequence"/>
</dbReference>
<sequence length="442" mass="48375">MKKLLAILMALALSISVLSSCGTGNDSGSQTGENGSPGKVTLQLWDTFVDGSLNSAMSQIISAYEESHSDVKINRVQKELTSLGETIKAAFMAGDAPDLLYYEGGIGTVGSYVKAGYLMDLSEAYKTYGWKDKLMSACWEVPSVGDYIYGVGHEMETMSLYFNQDIFDKVGLENPTTIEELTDTLQKLKDAGYTPLANTMGAEWSSNMNFIGTILYAYMSQDEIKDCMENDGSWDKESVRKAIDTIKLWIDNGYFPDHPEVHGDQEQLYFSQECAAWITGNWEVGNITKDTDFKTTIIPFPGSESCEDGGSQVNFAGGAFLVNAATAYPDESLGFIDYAVATPESSKVWYEVGGTVPPYTDEYEVEANELGEHVVELLGDETLQNTAGINMWLGTNAFEFFSFAGQNLIVGSLDTDSFIAEADAALQKDVESKMTKGSFTFE</sequence>
<feature type="signal peptide" evidence="3">
    <location>
        <begin position="1"/>
        <end position="19"/>
    </location>
</feature>
<dbReference type="Pfam" id="PF13416">
    <property type="entry name" value="SBP_bac_8"/>
    <property type="match status" value="1"/>
</dbReference>
<comment type="caution">
    <text evidence="4">The sequence shown here is derived from an EMBL/GenBank/DDBJ whole genome shotgun (WGS) entry which is preliminary data.</text>
</comment>
<dbReference type="PANTHER" id="PTHR43649:SF29">
    <property type="entry name" value="OSMOPROTECTIVE COMPOUNDS-BINDING PROTEIN GGTB"/>
    <property type="match status" value="1"/>
</dbReference>
<organism evidence="4 5">
    <name type="scientific">Massiliimalia timonensis</name>
    <dbReference type="NCBI Taxonomy" id="1987501"/>
    <lineage>
        <taxon>Bacteria</taxon>
        <taxon>Bacillati</taxon>
        <taxon>Bacillota</taxon>
        <taxon>Clostridia</taxon>
        <taxon>Eubacteriales</taxon>
        <taxon>Oscillospiraceae</taxon>
        <taxon>Massiliimalia</taxon>
    </lineage>
</organism>
<dbReference type="EMBL" id="JACRTL010000007">
    <property type="protein sequence ID" value="MBC8611620.1"/>
    <property type="molecule type" value="Genomic_DNA"/>
</dbReference>
<proteinExistence type="inferred from homology"/>
<dbReference type="PANTHER" id="PTHR43649">
    <property type="entry name" value="ARABINOSE-BINDING PROTEIN-RELATED"/>
    <property type="match status" value="1"/>
</dbReference>
<feature type="chain" id="PRO_5039555892" evidence="3">
    <location>
        <begin position="20"/>
        <end position="442"/>
    </location>
</feature>
<name>A0A8J6TXR6_9FIRM</name>
<evidence type="ECO:0000256" key="3">
    <source>
        <dbReference type="SAM" id="SignalP"/>
    </source>
</evidence>